<dbReference type="InterPro" id="IPR009553">
    <property type="entry name" value="DUF1173"/>
</dbReference>
<organism evidence="2 3">
    <name type="scientific">Mycolicibacterium aubagnense</name>
    <dbReference type="NCBI Taxonomy" id="319707"/>
    <lineage>
        <taxon>Bacteria</taxon>
        <taxon>Bacillati</taxon>
        <taxon>Actinomycetota</taxon>
        <taxon>Actinomycetes</taxon>
        <taxon>Mycobacteriales</taxon>
        <taxon>Mycobacteriaceae</taxon>
        <taxon>Mycolicibacterium</taxon>
    </lineage>
</organism>
<dbReference type="Pfam" id="PF06666">
    <property type="entry name" value="DUF1173"/>
    <property type="match status" value="1"/>
</dbReference>
<name>A0ABM7INA3_9MYCO</name>
<dbReference type="Proteomes" id="UP000465609">
    <property type="component" value="Plasmid pJCM15296"/>
</dbReference>
<sequence>MAIPTAFEVDDELIDDVHAPAAQQLLSQAKTRRLRPLCLCSSPGVPMYIAAAGGELIIKRMPGTAAAHHHRCRSWLPPDELSGYGAVAEQSIVDNPADGTTALRLGFSLSKSGNRAAPEPGGTPANTVQADGNKLSLRAVLHYLWDEAELTSWHPGFAGHRSWGVVYRRLRSAVDGKLVRKTPLEPALFVPEPFSADRKSELEQRRMRAWATARRQPGKSTKLLIGVGEVKAIEPAGHGFKMQVRHLPGHPWYLEEDLYRKLSKRFAVELEHWQLAEAGDVRLIAITTFSVSLAGYANVEQLSLMTTDRNSLPFTGDADRTLLSTAVDQERMFRKVLAYNSSATAMASMDFTDTSPAVAAFIDRPAGDTDDDASIAGMPVWTWRTDEDMPDLPSPETEYSAPL</sequence>
<evidence type="ECO:0000313" key="3">
    <source>
        <dbReference type="Proteomes" id="UP000465609"/>
    </source>
</evidence>
<evidence type="ECO:0000256" key="1">
    <source>
        <dbReference type="SAM" id="MobiDB-lite"/>
    </source>
</evidence>
<protein>
    <recommendedName>
        <fullName evidence="4">DUF1173 domain-containing protein</fullName>
    </recommendedName>
</protein>
<evidence type="ECO:0008006" key="4">
    <source>
        <dbReference type="Google" id="ProtNLM"/>
    </source>
</evidence>
<keyword evidence="2" id="KW-0614">Plasmid</keyword>
<keyword evidence="3" id="KW-1185">Reference proteome</keyword>
<proteinExistence type="predicted"/>
<dbReference type="EMBL" id="AP022578">
    <property type="protein sequence ID" value="BBX88256.1"/>
    <property type="molecule type" value="Genomic_DNA"/>
</dbReference>
<gene>
    <name evidence="2" type="ORF">MAUB_64570</name>
</gene>
<feature type="region of interest" description="Disordered" evidence="1">
    <location>
        <begin position="384"/>
        <end position="403"/>
    </location>
</feature>
<dbReference type="RefSeq" id="WP_138233412.1">
    <property type="nucleotide sequence ID" value="NZ_AP022578.1"/>
</dbReference>
<reference evidence="2 3" key="1">
    <citation type="journal article" date="2019" name="Emerg. Microbes Infect.">
        <title>Comprehensive subspecies identification of 175 nontuberculous mycobacteria species based on 7547 genomic profiles.</title>
        <authorList>
            <person name="Matsumoto Y."/>
            <person name="Kinjo T."/>
            <person name="Motooka D."/>
            <person name="Nabeya D."/>
            <person name="Jung N."/>
            <person name="Uechi K."/>
            <person name="Horii T."/>
            <person name="Iida T."/>
            <person name="Fujita J."/>
            <person name="Nakamura S."/>
        </authorList>
    </citation>
    <scope>NUCLEOTIDE SEQUENCE [LARGE SCALE GENOMIC DNA]</scope>
    <source>
        <strain evidence="2 3">JCM 15296</strain>
        <plasmid evidence="2">pJCM15296</plasmid>
    </source>
</reference>
<evidence type="ECO:0000313" key="2">
    <source>
        <dbReference type="EMBL" id="BBX88256.1"/>
    </source>
</evidence>
<geneLocation type="plasmid" evidence="2 3">
    <name>pJCM15296</name>
</geneLocation>
<accession>A0ABM7INA3</accession>